<accession>A0A1I3I8P9</accession>
<proteinExistence type="predicted"/>
<reference evidence="1 2" key="1">
    <citation type="submission" date="2016-10" db="EMBL/GenBank/DDBJ databases">
        <authorList>
            <person name="de Groot N.N."/>
        </authorList>
    </citation>
    <scope>NUCLEOTIDE SEQUENCE [LARGE SCALE GENOMIC DNA]</scope>
    <source>
        <strain evidence="1 2">CGMCC 1.11156</strain>
    </source>
</reference>
<sequence>MSRREPHENVATVLVDPAALRDLELDLVTLDLWVWPVATAPIYPDGPRAAFQLRRRLVEARLGAWDLAADWTPVWISFGDGWRRGDEPLPWAAHVALYDTLEHHADHVRYRRGLGGVPRLSVAHETEPR</sequence>
<gene>
    <name evidence="1" type="ORF">SAMN05216561_108164</name>
</gene>
<dbReference type="AlphaFoldDB" id="A0A1I3I8P9"/>
<dbReference type="Proteomes" id="UP000198649">
    <property type="component" value="Unassembled WGS sequence"/>
</dbReference>
<organism evidence="1 2">
    <name type="scientific">Nocardioides psychrotolerans</name>
    <dbReference type="NCBI Taxonomy" id="1005945"/>
    <lineage>
        <taxon>Bacteria</taxon>
        <taxon>Bacillati</taxon>
        <taxon>Actinomycetota</taxon>
        <taxon>Actinomycetes</taxon>
        <taxon>Propionibacteriales</taxon>
        <taxon>Nocardioidaceae</taxon>
        <taxon>Nocardioides</taxon>
    </lineage>
</organism>
<dbReference type="EMBL" id="FOQG01000008">
    <property type="protein sequence ID" value="SFI44311.1"/>
    <property type="molecule type" value="Genomic_DNA"/>
</dbReference>
<protein>
    <submittedName>
        <fullName evidence="1">Uncharacterized protein</fullName>
    </submittedName>
</protein>
<dbReference type="OrthoDB" id="3779069at2"/>
<dbReference type="RefSeq" id="WP_091113527.1">
    <property type="nucleotide sequence ID" value="NZ_BKAF01000036.1"/>
</dbReference>
<name>A0A1I3I8P9_9ACTN</name>
<keyword evidence="2" id="KW-1185">Reference proteome</keyword>
<evidence type="ECO:0000313" key="2">
    <source>
        <dbReference type="Proteomes" id="UP000198649"/>
    </source>
</evidence>
<evidence type="ECO:0000313" key="1">
    <source>
        <dbReference type="EMBL" id="SFI44311.1"/>
    </source>
</evidence>
<dbReference type="STRING" id="1005945.SAMN05216561_108164"/>